<dbReference type="AlphaFoldDB" id="A0A5C5YU97"/>
<dbReference type="Proteomes" id="UP000316213">
    <property type="component" value="Unassembled WGS sequence"/>
</dbReference>
<evidence type="ECO:0000313" key="2">
    <source>
        <dbReference type="Proteomes" id="UP000316213"/>
    </source>
</evidence>
<protein>
    <submittedName>
        <fullName evidence="1">Uncharacterized protein</fullName>
    </submittedName>
</protein>
<keyword evidence="2" id="KW-1185">Reference proteome</keyword>
<comment type="caution">
    <text evidence="1">The sequence shown here is derived from an EMBL/GenBank/DDBJ whole genome shotgun (WGS) entry which is preliminary data.</text>
</comment>
<dbReference type="EMBL" id="SJPM01000052">
    <property type="protein sequence ID" value="TWT78602.1"/>
    <property type="molecule type" value="Genomic_DNA"/>
</dbReference>
<evidence type="ECO:0000313" key="1">
    <source>
        <dbReference type="EMBL" id="TWT78602.1"/>
    </source>
</evidence>
<gene>
    <name evidence="1" type="ORF">Pla100_62940</name>
</gene>
<sequence>MSPELQGHETPSTACPRCEEGTMRVETTRVQEKIGTRTQYCICSICRYRFKRIVPIRNAPVRKGMVESWAERRELCLPELPTD</sequence>
<organism evidence="1 2">
    <name type="scientific">Neorhodopirellula pilleata</name>
    <dbReference type="NCBI Taxonomy" id="2714738"/>
    <lineage>
        <taxon>Bacteria</taxon>
        <taxon>Pseudomonadati</taxon>
        <taxon>Planctomycetota</taxon>
        <taxon>Planctomycetia</taxon>
        <taxon>Pirellulales</taxon>
        <taxon>Pirellulaceae</taxon>
        <taxon>Neorhodopirellula</taxon>
    </lineage>
</organism>
<name>A0A5C5YU97_9BACT</name>
<dbReference type="RefSeq" id="WP_231603815.1">
    <property type="nucleotide sequence ID" value="NZ_SJPM01000052.1"/>
</dbReference>
<accession>A0A5C5YU97</accession>
<reference evidence="1 2" key="1">
    <citation type="submission" date="2019-02" db="EMBL/GenBank/DDBJ databases">
        <title>Deep-cultivation of Planctomycetes and their phenomic and genomic characterization uncovers novel biology.</title>
        <authorList>
            <person name="Wiegand S."/>
            <person name="Jogler M."/>
            <person name="Boedeker C."/>
            <person name="Pinto D."/>
            <person name="Vollmers J."/>
            <person name="Rivas-Marin E."/>
            <person name="Kohn T."/>
            <person name="Peeters S.H."/>
            <person name="Heuer A."/>
            <person name="Rast P."/>
            <person name="Oberbeckmann S."/>
            <person name="Bunk B."/>
            <person name="Jeske O."/>
            <person name="Meyerdierks A."/>
            <person name="Storesund J.E."/>
            <person name="Kallscheuer N."/>
            <person name="Luecker S."/>
            <person name="Lage O.M."/>
            <person name="Pohl T."/>
            <person name="Merkel B.J."/>
            <person name="Hornburger P."/>
            <person name="Mueller R.-W."/>
            <person name="Bruemmer F."/>
            <person name="Labrenz M."/>
            <person name="Spormann A.M."/>
            <person name="Op Den Camp H."/>
            <person name="Overmann J."/>
            <person name="Amann R."/>
            <person name="Jetten M.S.M."/>
            <person name="Mascher T."/>
            <person name="Medema M.H."/>
            <person name="Devos D.P."/>
            <person name="Kaster A.-K."/>
            <person name="Ovreas L."/>
            <person name="Rohde M."/>
            <person name="Galperin M.Y."/>
            <person name="Jogler C."/>
        </authorList>
    </citation>
    <scope>NUCLEOTIDE SEQUENCE [LARGE SCALE GENOMIC DNA]</scope>
    <source>
        <strain evidence="1 2">Pla100</strain>
    </source>
</reference>
<proteinExistence type="predicted"/>